<comment type="similarity">
    <text evidence="2">Belongs to the beclin family.</text>
</comment>
<dbReference type="PANTHER" id="PTHR12768:SF4">
    <property type="entry name" value="BECLIN-1"/>
    <property type="match status" value="1"/>
</dbReference>
<accession>A0ABP0MYU6</accession>
<evidence type="ECO:0000256" key="6">
    <source>
        <dbReference type="ARBA" id="ARBA00023136"/>
    </source>
</evidence>
<keyword evidence="4 7" id="KW-0812">Transmembrane</keyword>
<evidence type="ECO:0000256" key="3">
    <source>
        <dbReference type="ARBA" id="ARBA00006665"/>
    </source>
</evidence>
<evidence type="ECO:0000313" key="11">
    <source>
        <dbReference type="Proteomes" id="UP001642464"/>
    </source>
</evidence>
<dbReference type="Pfam" id="PF04111">
    <property type="entry name" value="APG6"/>
    <property type="match status" value="1"/>
</dbReference>
<feature type="signal peptide" evidence="8">
    <location>
        <begin position="1"/>
        <end position="22"/>
    </location>
</feature>
<evidence type="ECO:0000256" key="7">
    <source>
        <dbReference type="SAM" id="Phobius"/>
    </source>
</evidence>
<dbReference type="InterPro" id="IPR038274">
    <property type="entry name" value="Atg6/Beclin_C_sf"/>
</dbReference>
<evidence type="ECO:0000256" key="2">
    <source>
        <dbReference type="ARBA" id="ARBA00005965"/>
    </source>
</evidence>
<feature type="transmembrane region" description="Helical" evidence="7">
    <location>
        <begin position="85"/>
        <end position="108"/>
    </location>
</feature>
<organism evidence="10 11">
    <name type="scientific">Durusdinium trenchii</name>
    <dbReference type="NCBI Taxonomy" id="1381693"/>
    <lineage>
        <taxon>Eukaryota</taxon>
        <taxon>Sar</taxon>
        <taxon>Alveolata</taxon>
        <taxon>Dinophyceae</taxon>
        <taxon>Suessiales</taxon>
        <taxon>Symbiodiniaceae</taxon>
        <taxon>Durusdinium</taxon>
    </lineage>
</organism>
<name>A0ABP0MYU6_9DINO</name>
<keyword evidence="11" id="KW-1185">Reference proteome</keyword>
<comment type="caution">
    <text evidence="10">The sequence shown here is derived from an EMBL/GenBank/DDBJ whole genome shotgun (WGS) entry which is preliminary data.</text>
</comment>
<dbReference type="EMBL" id="CAXAMM010025225">
    <property type="protein sequence ID" value="CAK9056668.1"/>
    <property type="molecule type" value="Genomic_DNA"/>
</dbReference>
<keyword evidence="5 7" id="KW-1133">Transmembrane helix</keyword>
<evidence type="ECO:0000259" key="9">
    <source>
        <dbReference type="Pfam" id="PF04111"/>
    </source>
</evidence>
<dbReference type="InterPro" id="IPR007243">
    <property type="entry name" value="Atg6/Beclin"/>
</dbReference>
<reference evidence="10 11" key="1">
    <citation type="submission" date="2024-02" db="EMBL/GenBank/DDBJ databases">
        <authorList>
            <person name="Chen Y."/>
            <person name="Shah S."/>
            <person name="Dougan E. K."/>
            <person name="Thang M."/>
            <person name="Chan C."/>
        </authorList>
    </citation>
    <scope>NUCLEOTIDE SEQUENCE [LARGE SCALE GENOMIC DNA]</scope>
</reference>
<comment type="similarity">
    <text evidence="3">Belongs to the TDE1 family.</text>
</comment>
<evidence type="ECO:0000256" key="1">
    <source>
        <dbReference type="ARBA" id="ARBA00004141"/>
    </source>
</evidence>
<protein>
    <submittedName>
        <fullName evidence="10">Beclin-1</fullName>
    </submittedName>
</protein>
<keyword evidence="8" id="KW-0732">Signal</keyword>
<feature type="transmembrane region" description="Helical" evidence="7">
    <location>
        <begin position="159"/>
        <end position="184"/>
    </location>
</feature>
<feature type="chain" id="PRO_5047206178" evidence="8">
    <location>
        <begin position="23"/>
        <end position="654"/>
    </location>
</feature>
<evidence type="ECO:0000256" key="4">
    <source>
        <dbReference type="ARBA" id="ARBA00022692"/>
    </source>
</evidence>
<evidence type="ECO:0000256" key="5">
    <source>
        <dbReference type="ARBA" id="ARBA00022989"/>
    </source>
</evidence>
<keyword evidence="6 7" id="KW-0472">Membrane</keyword>
<proteinExistence type="inferred from homology"/>
<feature type="domain" description="Atg6 BARA" evidence="9">
    <location>
        <begin position="497"/>
        <end position="644"/>
    </location>
</feature>
<dbReference type="Gene3D" id="1.10.418.40">
    <property type="entry name" value="Autophagy protein 6/Beclin 1"/>
    <property type="match status" value="1"/>
</dbReference>
<feature type="transmembrane region" description="Helical" evidence="7">
    <location>
        <begin position="190"/>
        <end position="210"/>
    </location>
</feature>
<comment type="subcellular location">
    <subcellularLocation>
        <location evidence="1">Membrane</location>
        <topology evidence="1">Multi-pass membrane protein</topology>
    </subcellularLocation>
</comment>
<dbReference type="Proteomes" id="UP001642464">
    <property type="component" value="Unassembled WGS sequence"/>
</dbReference>
<sequence>MQSLQFSHWLLVLVQALRVAWALLLRLVPGCGRVRGVGICECEDSLNEDCWRDQLAFRTEASSLLIYIALAGLTCADRLKQRHSVILVSVIALESFLMLPMLLLPIVMFQFLDVFSMFAAALYRVMQAVLFMDGAYQLNDRIYASAVQARRRSISSEAFHGRLALMVSVSLALVIGALIAAIYLCMAVPEVTICVVSAVVGSSLLLLVSITSWCEHGSLMTSSVMFAYNIYLCYQVASIRPRAEEEEIPTTMLGLLVPTLSLAYFAISKSPARHLAGRKQNSSDTTDDFDPNDFLLRCFVHFLADFYVTSVLAPRVSWLRFNIRAATVFVPRSSGNGWCSRCEERLPPLPKSISLRGVFGGLRLDLGPSGLESVRSSLQPGEVVENVLSEACEQQDISWEDIEPLAATGEDAQPQEVDDWEDALQSLQASWSSFLSWTQSQLATPLPSLEGQPSRLRHELWLKHMNAFLEKEQHAQTSQVPKAGQRWSLARFLQRVFRMGRLHEQPVPWEEVNAAWGQACLLLDALVKKLRFPSGQSQYRLVPKGSFSSIKVGNKELELYGADGGLSNFFAASQFGSAMHAFLNYMQEVVRFLQRSTAVQLPFQIDRDKVGGFSVKGSHFDQERWTKALKFLLTNLKYLIALVESREFASARTS</sequence>
<dbReference type="PANTHER" id="PTHR12768">
    <property type="entry name" value="BECLIN 1"/>
    <property type="match status" value="1"/>
</dbReference>
<dbReference type="InterPro" id="IPR040455">
    <property type="entry name" value="Atg6_BARA"/>
</dbReference>
<evidence type="ECO:0000313" key="10">
    <source>
        <dbReference type="EMBL" id="CAK9056668.1"/>
    </source>
</evidence>
<dbReference type="Pfam" id="PF03348">
    <property type="entry name" value="Serinc"/>
    <property type="match status" value="1"/>
</dbReference>
<dbReference type="InterPro" id="IPR005016">
    <property type="entry name" value="TDE1/TMS"/>
</dbReference>
<evidence type="ECO:0000256" key="8">
    <source>
        <dbReference type="SAM" id="SignalP"/>
    </source>
</evidence>
<gene>
    <name evidence="10" type="ORF">SCF082_LOCUS30518</name>
</gene>